<reference evidence="3" key="1">
    <citation type="submission" date="2020-07" db="EMBL/GenBank/DDBJ databases">
        <title>Multicomponent nature underlies the extraordinary mechanical properties of spider dragline silk.</title>
        <authorList>
            <person name="Kono N."/>
            <person name="Nakamura H."/>
            <person name="Mori M."/>
            <person name="Yoshida Y."/>
            <person name="Ohtoshi R."/>
            <person name="Malay A.D."/>
            <person name="Moran D.A.P."/>
            <person name="Tomita M."/>
            <person name="Numata K."/>
            <person name="Arakawa K."/>
        </authorList>
    </citation>
    <scope>NUCLEOTIDE SEQUENCE</scope>
</reference>
<evidence type="ECO:0000259" key="2">
    <source>
        <dbReference type="Pfam" id="PF22528"/>
    </source>
</evidence>
<dbReference type="Gene3D" id="2.70.160.11">
    <property type="entry name" value="Hnrnp arginine n-methyltransferase1"/>
    <property type="match status" value="1"/>
</dbReference>
<evidence type="ECO:0000313" key="4">
    <source>
        <dbReference type="Proteomes" id="UP000887116"/>
    </source>
</evidence>
<sequence length="99" mass="11158">RAISIADASVEPHPVWEYPCTALSEKFNLLEFDFSKSTFTNAFEVSGEIPISSSGICNAVVLWTDYNFEEMEITTGPIQPIVPNHPIQWCMNSQQVYDI</sequence>
<comment type="caution">
    <text evidence="3">The sequence shown here is derived from an EMBL/GenBank/DDBJ whole genome shotgun (WGS) entry which is preliminary data.</text>
</comment>
<organism evidence="3 4">
    <name type="scientific">Trichonephila clavata</name>
    <name type="common">Joro spider</name>
    <name type="synonym">Nephila clavata</name>
    <dbReference type="NCBI Taxonomy" id="2740835"/>
    <lineage>
        <taxon>Eukaryota</taxon>
        <taxon>Metazoa</taxon>
        <taxon>Ecdysozoa</taxon>
        <taxon>Arthropoda</taxon>
        <taxon>Chelicerata</taxon>
        <taxon>Arachnida</taxon>
        <taxon>Araneae</taxon>
        <taxon>Araneomorphae</taxon>
        <taxon>Entelegynae</taxon>
        <taxon>Araneoidea</taxon>
        <taxon>Nephilidae</taxon>
        <taxon>Trichonephila</taxon>
    </lineage>
</organism>
<accession>A0A8X6GZN5</accession>
<dbReference type="AlphaFoldDB" id="A0A8X6GZN5"/>
<protein>
    <submittedName>
        <fullName evidence="3">Protein arginine N-methyltransferase</fullName>
    </submittedName>
</protein>
<dbReference type="Pfam" id="PF22528">
    <property type="entry name" value="PRMT_C"/>
    <property type="match status" value="1"/>
</dbReference>
<gene>
    <name evidence="3" type="primary">PRMT7</name>
    <name evidence="3" type="ORF">TNCT_348031</name>
</gene>
<keyword evidence="1" id="KW-0949">S-adenosyl-L-methionine</keyword>
<keyword evidence="4" id="KW-1185">Reference proteome</keyword>
<feature type="non-terminal residue" evidence="3">
    <location>
        <position position="1"/>
    </location>
</feature>
<dbReference type="InterPro" id="IPR055135">
    <property type="entry name" value="PRMT_dom"/>
</dbReference>
<dbReference type="Proteomes" id="UP000887116">
    <property type="component" value="Unassembled WGS sequence"/>
</dbReference>
<dbReference type="EMBL" id="BMAO01004229">
    <property type="protein sequence ID" value="GFQ93223.1"/>
    <property type="molecule type" value="Genomic_DNA"/>
</dbReference>
<evidence type="ECO:0000313" key="3">
    <source>
        <dbReference type="EMBL" id="GFQ93223.1"/>
    </source>
</evidence>
<name>A0A8X6GZN5_TRICU</name>
<feature type="domain" description="Protein arginine N-methyltransferase" evidence="2">
    <location>
        <begin position="10"/>
        <end position="81"/>
    </location>
</feature>
<dbReference type="OrthoDB" id="412876at2759"/>
<proteinExistence type="predicted"/>
<evidence type="ECO:0000256" key="1">
    <source>
        <dbReference type="ARBA" id="ARBA00022691"/>
    </source>
</evidence>